<reference evidence="2 3" key="1">
    <citation type="journal article" date="2019" name="Int. J. Syst. Evol. Microbiol.">
        <title>The Global Catalogue of Microorganisms (GCM) 10K type strain sequencing project: providing services to taxonomists for standard genome sequencing and annotation.</title>
        <authorList>
            <consortium name="The Broad Institute Genomics Platform"/>
            <consortium name="The Broad Institute Genome Sequencing Center for Infectious Disease"/>
            <person name="Wu L."/>
            <person name="Ma J."/>
        </authorList>
    </citation>
    <scope>NUCLEOTIDE SEQUENCE [LARGE SCALE GENOMIC DNA]</scope>
    <source>
        <strain evidence="2 3">CGMCC 1.12553</strain>
    </source>
</reference>
<proteinExistence type="predicted"/>
<gene>
    <name evidence="2" type="ORF">ACFO0N_07630</name>
</gene>
<dbReference type="PROSITE" id="PS51257">
    <property type="entry name" value="PROKAR_LIPOPROTEIN"/>
    <property type="match status" value="1"/>
</dbReference>
<feature type="region of interest" description="Disordered" evidence="1">
    <location>
        <begin position="145"/>
        <end position="178"/>
    </location>
</feature>
<comment type="caution">
    <text evidence="2">The sequence shown here is derived from an EMBL/GenBank/DDBJ whole genome shotgun (WGS) entry which is preliminary data.</text>
</comment>
<dbReference type="Pfam" id="PF24381">
    <property type="entry name" value="DUF7537"/>
    <property type="match status" value="1"/>
</dbReference>
<keyword evidence="3" id="KW-1185">Reference proteome</keyword>
<dbReference type="RefSeq" id="WP_267624549.1">
    <property type="nucleotide sequence ID" value="NZ_JAODIW010000009.1"/>
</dbReference>
<sequence>MDGRLGVACVLALLTLVAGCAGSAGVTTEGVAGEGTAAAGPTTAATPTPTPEPYAGLGAEVDSEGLWARHADGLEAADSFTARRTSEMSVAGNDSAVPPSMNTTGTVRVDRAEGRYLVEQSSPLSSVTWFVAENVTYRRFSVAGPAASPPSYGVSDEPSEGENPVVPDANDAATPSGLRNAVTNTTYTVESVDRSGGEPVAVLVATGPAAFDPSAMGLSGENGETTVFGEVSAFRSTLRVTPDGTIRAFDLRVTFDGERATTMRMSLSLSDVDDTGVRSPAWLDEAEAAAATDGVSANATLTDGRQGST</sequence>
<name>A0ABD5PBH6_9EURY</name>
<dbReference type="Proteomes" id="UP001595921">
    <property type="component" value="Unassembled WGS sequence"/>
</dbReference>
<evidence type="ECO:0000313" key="2">
    <source>
        <dbReference type="EMBL" id="MFC4357816.1"/>
    </source>
</evidence>
<protein>
    <submittedName>
        <fullName evidence="2">Uncharacterized protein</fullName>
    </submittedName>
</protein>
<evidence type="ECO:0000256" key="1">
    <source>
        <dbReference type="SAM" id="MobiDB-lite"/>
    </source>
</evidence>
<dbReference type="AlphaFoldDB" id="A0ABD5PBH6"/>
<organism evidence="2 3">
    <name type="scientific">Halobium salinum</name>
    <dbReference type="NCBI Taxonomy" id="1364940"/>
    <lineage>
        <taxon>Archaea</taxon>
        <taxon>Methanobacteriati</taxon>
        <taxon>Methanobacteriota</taxon>
        <taxon>Stenosarchaea group</taxon>
        <taxon>Halobacteria</taxon>
        <taxon>Halobacteriales</taxon>
        <taxon>Haloferacaceae</taxon>
        <taxon>Halobium</taxon>
    </lineage>
</organism>
<accession>A0ABD5PBH6</accession>
<dbReference type="InterPro" id="IPR055959">
    <property type="entry name" value="DUF7537"/>
</dbReference>
<dbReference type="EMBL" id="JBHSDS010000005">
    <property type="protein sequence ID" value="MFC4357816.1"/>
    <property type="molecule type" value="Genomic_DNA"/>
</dbReference>
<evidence type="ECO:0000313" key="3">
    <source>
        <dbReference type="Proteomes" id="UP001595921"/>
    </source>
</evidence>